<evidence type="ECO:0000313" key="2">
    <source>
        <dbReference type="Proteomes" id="UP001501257"/>
    </source>
</evidence>
<evidence type="ECO:0000313" key="1">
    <source>
        <dbReference type="EMBL" id="GAA5227088.1"/>
    </source>
</evidence>
<accession>A0ABP9TLJ8</accession>
<dbReference type="Proteomes" id="UP001501257">
    <property type="component" value="Unassembled WGS sequence"/>
</dbReference>
<sequence length="131" mass="13821">MGYGYSGVRGLNVMPASVSTQDSVPFIAARRLRKGTANSACGSKNLVAEAVCTVQRCQPGAPIRCRFDSAYYGYAPISAAMAAGAQISVTARMDPAVKRAITQTPAKAWKMTHSTDAIFDETTKALVSIAE</sequence>
<proteinExistence type="predicted"/>
<organism evidence="1 2">
    <name type="scientific">Paeniglutamicibacter antarcticus</name>
    <dbReference type="NCBI Taxonomy" id="494023"/>
    <lineage>
        <taxon>Bacteria</taxon>
        <taxon>Bacillati</taxon>
        <taxon>Actinomycetota</taxon>
        <taxon>Actinomycetes</taxon>
        <taxon>Micrococcales</taxon>
        <taxon>Micrococcaceae</taxon>
        <taxon>Paeniglutamicibacter</taxon>
    </lineage>
</organism>
<reference evidence="2" key="1">
    <citation type="journal article" date="2019" name="Int. J. Syst. Evol. Microbiol.">
        <title>The Global Catalogue of Microorganisms (GCM) 10K type strain sequencing project: providing services to taxonomists for standard genome sequencing and annotation.</title>
        <authorList>
            <consortium name="The Broad Institute Genomics Platform"/>
            <consortium name="The Broad Institute Genome Sequencing Center for Infectious Disease"/>
            <person name="Wu L."/>
            <person name="Ma J."/>
        </authorList>
    </citation>
    <scope>NUCLEOTIDE SEQUENCE [LARGE SCALE GENOMIC DNA]</scope>
    <source>
        <strain evidence="2">JCM 18952</strain>
    </source>
</reference>
<keyword evidence="2" id="KW-1185">Reference proteome</keyword>
<protein>
    <recommendedName>
        <fullName evidence="3">Transposase IS701-like DDE domain-containing protein</fullName>
    </recommendedName>
</protein>
<name>A0ABP9TLJ8_9MICC</name>
<evidence type="ECO:0008006" key="3">
    <source>
        <dbReference type="Google" id="ProtNLM"/>
    </source>
</evidence>
<gene>
    <name evidence="1" type="ORF">GCM10025778_16210</name>
</gene>
<dbReference type="EMBL" id="BAABLK010000027">
    <property type="protein sequence ID" value="GAA5227088.1"/>
    <property type="molecule type" value="Genomic_DNA"/>
</dbReference>
<comment type="caution">
    <text evidence="1">The sequence shown here is derived from an EMBL/GenBank/DDBJ whole genome shotgun (WGS) entry which is preliminary data.</text>
</comment>